<reference evidence="4" key="1">
    <citation type="submission" date="2021-02" db="EMBL/GenBank/DDBJ databases">
        <authorList>
            <person name="Nowell W R."/>
        </authorList>
    </citation>
    <scope>NUCLEOTIDE SEQUENCE</scope>
</reference>
<feature type="region of interest" description="Disordered" evidence="1">
    <location>
        <begin position="32"/>
        <end position="72"/>
    </location>
</feature>
<dbReference type="EMBL" id="CAJOBJ010001808">
    <property type="protein sequence ID" value="CAF3897625.1"/>
    <property type="molecule type" value="Genomic_DNA"/>
</dbReference>
<evidence type="ECO:0000256" key="1">
    <source>
        <dbReference type="SAM" id="MobiDB-lite"/>
    </source>
</evidence>
<protein>
    <submittedName>
        <fullName evidence="4">Uncharacterized protein</fullName>
    </submittedName>
</protein>
<proteinExistence type="predicted"/>
<dbReference type="AlphaFoldDB" id="A0A819TNF5"/>
<evidence type="ECO:0000313" key="3">
    <source>
        <dbReference type="EMBL" id="CAF3897625.1"/>
    </source>
</evidence>
<sequence>MIALLDLNEFGECPVGLTAYFHILMFNDDDDDDDDAASKIDENDDDDDDACVPRSMASTFTSNSCESDDWEI</sequence>
<dbReference type="EMBL" id="CAJOBG010003720">
    <property type="protein sequence ID" value="CAF4077692.1"/>
    <property type="molecule type" value="Genomic_DNA"/>
</dbReference>
<dbReference type="Proteomes" id="UP000663834">
    <property type="component" value="Unassembled WGS sequence"/>
</dbReference>
<dbReference type="Proteomes" id="UP000663866">
    <property type="component" value="Unassembled WGS sequence"/>
</dbReference>
<evidence type="ECO:0000313" key="4">
    <source>
        <dbReference type="EMBL" id="CAF4077692.1"/>
    </source>
</evidence>
<gene>
    <name evidence="3" type="ORF">GIL414_LOCUS6381</name>
    <name evidence="2" type="ORF">KQP761_LOCUS21187</name>
    <name evidence="4" type="ORF">OVN521_LOCUS19577</name>
</gene>
<accession>A0A819TNF5</accession>
<keyword evidence="5" id="KW-1185">Reference proteome</keyword>
<organism evidence="4 5">
    <name type="scientific">Rotaria magnacalcarata</name>
    <dbReference type="NCBI Taxonomy" id="392030"/>
    <lineage>
        <taxon>Eukaryota</taxon>
        <taxon>Metazoa</taxon>
        <taxon>Spiralia</taxon>
        <taxon>Gnathifera</taxon>
        <taxon>Rotifera</taxon>
        <taxon>Eurotatoria</taxon>
        <taxon>Bdelloidea</taxon>
        <taxon>Philodinida</taxon>
        <taxon>Philodinidae</taxon>
        <taxon>Rotaria</taxon>
    </lineage>
</organism>
<evidence type="ECO:0000313" key="5">
    <source>
        <dbReference type="Proteomes" id="UP000663866"/>
    </source>
</evidence>
<dbReference type="Proteomes" id="UP000681720">
    <property type="component" value="Unassembled WGS sequence"/>
</dbReference>
<name>A0A819TNF5_9BILA</name>
<comment type="caution">
    <text evidence="4">The sequence shown here is derived from an EMBL/GenBank/DDBJ whole genome shotgun (WGS) entry which is preliminary data.</text>
</comment>
<feature type="compositionally biased region" description="Polar residues" evidence="1">
    <location>
        <begin position="56"/>
        <end position="65"/>
    </location>
</feature>
<dbReference type="EMBL" id="CAJNOW010010952">
    <property type="protein sequence ID" value="CAF1590964.1"/>
    <property type="molecule type" value="Genomic_DNA"/>
</dbReference>
<evidence type="ECO:0000313" key="2">
    <source>
        <dbReference type="EMBL" id="CAF1590964.1"/>
    </source>
</evidence>